<evidence type="ECO:0000256" key="3">
    <source>
        <dbReference type="ARBA" id="ARBA00022525"/>
    </source>
</evidence>
<comment type="subcellular location">
    <subcellularLocation>
        <location evidence="1">Host cell</location>
    </subcellularLocation>
    <subcellularLocation>
        <location evidence="2">Secreted</location>
    </subcellularLocation>
</comment>
<evidence type="ECO:0000313" key="7">
    <source>
        <dbReference type="EMBL" id="KAE9349029.1"/>
    </source>
</evidence>
<evidence type="ECO:0000313" key="8">
    <source>
        <dbReference type="Proteomes" id="UP000429607"/>
    </source>
</evidence>
<keyword evidence="3" id="KW-0964">Secreted</keyword>
<dbReference type="EMBL" id="QXFU01001364">
    <property type="protein sequence ID" value="KAE9003994.1"/>
    <property type="molecule type" value="Genomic_DNA"/>
</dbReference>
<evidence type="ECO:0000313" key="10">
    <source>
        <dbReference type="Proteomes" id="UP000435112"/>
    </source>
</evidence>
<dbReference type="Proteomes" id="UP000435112">
    <property type="component" value="Unassembled WGS sequence"/>
</dbReference>
<dbReference type="EMBL" id="QXFV01000255">
    <property type="protein sequence ID" value="KAE9043734.1"/>
    <property type="molecule type" value="Genomic_DNA"/>
</dbReference>
<organism evidence="7 9">
    <name type="scientific">Phytophthora rubi</name>
    <dbReference type="NCBI Taxonomy" id="129364"/>
    <lineage>
        <taxon>Eukaryota</taxon>
        <taxon>Sar</taxon>
        <taxon>Stramenopiles</taxon>
        <taxon>Oomycota</taxon>
        <taxon>Peronosporomycetes</taxon>
        <taxon>Peronosporales</taxon>
        <taxon>Peronosporaceae</taxon>
        <taxon>Phytophthora</taxon>
    </lineage>
</organism>
<reference evidence="7 9" key="1">
    <citation type="submission" date="2018-08" db="EMBL/GenBank/DDBJ databases">
        <title>Genomic investigation of the strawberry pathogen Phytophthora fragariae indicates pathogenicity is determined by transcriptional variation in three key races.</title>
        <authorList>
            <person name="Adams T.M."/>
            <person name="Armitage A.D."/>
            <person name="Sobczyk M.K."/>
            <person name="Bates H.J."/>
            <person name="Dunwell J.M."/>
            <person name="Nellist C.F."/>
            <person name="Harrison R.J."/>
        </authorList>
    </citation>
    <scope>NUCLEOTIDE SEQUENCE [LARGE SCALE GENOMIC DNA]</scope>
    <source>
        <strain evidence="6 8">SCRP249</strain>
        <strain evidence="5 10">SCRP324</strain>
        <strain evidence="7 9">SCRP333</strain>
    </source>
</reference>
<dbReference type="OrthoDB" id="89663at2759"/>
<dbReference type="Proteomes" id="UP000434957">
    <property type="component" value="Unassembled WGS sequence"/>
</dbReference>
<dbReference type="Proteomes" id="UP000429607">
    <property type="component" value="Unassembled WGS sequence"/>
</dbReference>
<evidence type="ECO:0000313" key="9">
    <source>
        <dbReference type="Proteomes" id="UP000434957"/>
    </source>
</evidence>
<accession>A0A6A4G1L5</accession>
<name>A0A6A4G1L5_9STRA</name>
<keyword evidence="9" id="KW-1185">Reference proteome</keyword>
<dbReference type="EMBL" id="QXFT01000266">
    <property type="protein sequence ID" value="KAE9349029.1"/>
    <property type="molecule type" value="Genomic_DNA"/>
</dbReference>
<evidence type="ECO:0000313" key="5">
    <source>
        <dbReference type="EMBL" id="KAE9003994.1"/>
    </source>
</evidence>
<gene>
    <name evidence="6" type="ORF">PR001_g5675</name>
    <name evidence="5" type="ORF">PR002_g17184</name>
    <name evidence="7" type="ORF">PR003_g6112</name>
</gene>
<dbReference type="GO" id="GO:0043657">
    <property type="term" value="C:host cell"/>
    <property type="evidence" value="ECO:0007669"/>
    <property type="project" value="UniProtKB-SubCell"/>
</dbReference>
<proteinExistence type="predicted"/>
<evidence type="ECO:0000259" key="4">
    <source>
        <dbReference type="Pfam" id="PF20147"/>
    </source>
</evidence>
<evidence type="ECO:0000256" key="2">
    <source>
        <dbReference type="ARBA" id="ARBA00004613"/>
    </source>
</evidence>
<evidence type="ECO:0000256" key="1">
    <source>
        <dbReference type="ARBA" id="ARBA00004340"/>
    </source>
</evidence>
<protein>
    <recommendedName>
        <fullName evidence="4">Crinkler effector protein N-terminal domain-containing protein</fullName>
    </recommendedName>
</protein>
<dbReference type="Pfam" id="PF20147">
    <property type="entry name" value="Crinkler"/>
    <property type="match status" value="1"/>
</dbReference>
<feature type="domain" description="Crinkler effector protein N-terminal" evidence="4">
    <location>
        <begin position="4"/>
        <end position="116"/>
    </location>
</feature>
<dbReference type="InterPro" id="IPR045379">
    <property type="entry name" value="Crinkler_N"/>
</dbReference>
<evidence type="ECO:0000313" key="6">
    <source>
        <dbReference type="EMBL" id="KAE9043734.1"/>
    </source>
</evidence>
<dbReference type="AlphaFoldDB" id="A0A6A4G1L5"/>
<dbReference type="GO" id="GO:0005576">
    <property type="term" value="C:extracellular region"/>
    <property type="evidence" value="ECO:0007669"/>
    <property type="project" value="UniProtKB-SubCell"/>
</dbReference>
<comment type="caution">
    <text evidence="7">The sequence shown here is derived from an EMBL/GenBank/DDBJ whole genome shotgun (WGS) entry which is preliminary data.</text>
</comment>
<sequence>MAKVKLHCGVYGEGSVFSVEIEHNAKVSALQKAIFYEKRYNQQRKLDPSMLTLYLARKKEGEETKWLKDDRHVKNFLRGGISTEYEEMRPTWKLDKKELFGSSFTPGRKEIHVLVELPTQETYQRPRKKAKLLTTVDYTKLDAIAKI</sequence>